<proteinExistence type="predicted"/>
<evidence type="ECO:0000313" key="6">
    <source>
        <dbReference type="Proteomes" id="UP000001037"/>
    </source>
</evidence>
<dbReference type="InParanoid" id="G0EH77"/>
<dbReference type="STRING" id="694429.Pyrfu_1443"/>
<dbReference type="GO" id="GO:0016740">
    <property type="term" value="F:transferase activity"/>
    <property type="evidence" value="ECO:0007669"/>
    <property type="project" value="UniProtKB-KW"/>
</dbReference>
<dbReference type="InterPro" id="IPR017932">
    <property type="entry name" value="GATase_2_dom"/>
</dbReference>
<feature type="domain" description="Glutamine amidotransferase type-2" evidence="3">
    <location>
        <begin position="2"/>
        <end position="310"/>
    </location>
</feature>
<evidence type="ECO:0000313" key="5">
    <source>
        <dbReference type="EMBL" id="AEM39301.1"/>
    </source>
</evidence>
<sequence>MCGIAGVIFREGYGPVGKVLVAMLSALQHRGFDSAGVAVYNCLGFGDGDTYIVRTLTADVLGALGKVASALGEIGANIRSVEMKPLHGVSFDRFVVKYRGDLRDLIDVINKTGVARVISIGRCVEIFKMTGKVGDLEESFNVSRLEGSHGIGHVRFSTESGVDLFRAHPFQSTINPDVTVVHNGQITNYWKMRAFLERQGVNFITDNDSELIVHYIAWLLEQGFSLEEALKRSVRDLDGPFAYIVATPDAIGIARDRLGLRPLIAAESVDGEVIIAASEEAALHAASKLLGVRFNTRYLRPGQVMVWRVRR</sequence>
<dbReference type="GeneID" id="11138629"/>
<dbReference type="KEGG" id="pfm:Pyrfu_1443"/>
<protein>
    <submittedName>
        <fullName evidence="5">Glutamine amidotransferase class-II</fullName>
    </submittedName>
</protein>
<dbReference type="Pfam" id="PF13537">
    <property type="entry name" value="GATase_7"/>
    <property type="match status" value="1"/>
</dbReference>
<keyword evidence="6" id="KW-1185">Reference proteome</keyword>
<dbReference type="HOGENOM" id="CLU_077077_0_0_2"/>
<evidence type="ECO:0000259" key="4">
    <source>
        <dbReference type="PROSITE" id="PS51671"/>
    </source>
</evidence>
<name>G0EH77_PYRF1</name>
<keyword evidence="2 5" id="KW-0315">Glutamine amidotransferase</keyword>
<evidence type="ECO:0000256" key="2">
    <source>
        <dbReference type="ARBA" id="ARBA00022962"/>
    </source>
</evidence>
<feature type="domain" description="ACT" evidence="4">
    <location>
        <begin position="52"/>
        <end position="125"/>
    </location>
</feature>
<keyword evidence="1 5" id="KW-0808">Transferase</keyword>
<dbReference type="OrthoDB" id="372195at2157"/>
<dbReference type="InterPro" id="IPR002912">
    <property type="entry name" value="ACT_dom"/>
</dbReference>
<dbReference type="PROSITE" id="PS51671">
    <property type="entry name" value="ACT"/>
    <property type="match status" value="1"/>
</dbReference>
<dbReference type="InterPro" id="IPR029055">
    <property type="entry name" value="Ntn_hydrolases_N"/>
</dbReference>
<dbReference type="SUPFAM" id="SSF55021">
    <property type="entry name" value="ACT-like"/>
    <property type="match status" value="1"/>
</dbReference>
<dbReference type="AlphaFoldDB" id="G0EH77"/>
<organism evidence="5 6">
    <name type="scientific">Pyrolobus fumarii (strain DSM 11204 / 1A)</name>
    <dbReference type="NCBI Taxonomy" id="694429"/>
    <lineage>
        <taxon>Archaea</taxon>
        <taxon>Thermoproteota</taxon>
        <taxon>Thermoprotei</taxon>
        <taxon>Desulfurococcales</taxon>
        <taxon>Pyrodictiaceae</taxon>
        <taxon>Pyrolobus</taxon>
    </lineage>
</organism>
<dbReference type="RefSeq" id="WP_014026978.1">
    <property type="nucleotide sequence ID" value="NC_015931.1"/>
</dbReference>
<dbReference type="eggNOG" id="arCOG00095">
    <property type="taxonomic scope" value="Archaea"/>
</dbReference>
<dbReference type="InterPro" id="IPR045865">
    <property type="entry name" value="ACT-like_dom_sf"/>
</dbReference>
<gene>
    <name evidence="5" type="ordered locus">Pyrfu_1443</name>
</gene>
<dbReference type="PANTHER" id="PTHR11907">
    <property type="entry name" value="AMIDOPHOSPHORIBOSYLTRANSFERASE"/>
    <property type="match status" value="1"/>
</dbReference>
<accession>G0EH77</accession>
<dbReference type="SUPFAM" id="SSF56235">
    <property type="entry name" value="N-terminal nucleophile aminohydrolases (Ntn hydrolases)"/>
    <property type="match status" value="1"/>
</dbReference>
<dbReference type="Proteomes" id="UP000001037">
    <property type="component" value="Chromosome"/>
</dbReference>
<reference evidence="5 6" key="1">
    <citation type="journal article" date="2011" name="Stand. Genomic Sci.">
        <title>Complete genome sequence of the hyperthermophilic chemolithoautotroph Pyrolobus fumarii type strain (1A).</title>
        <authorList>
            <person name="Anderson I."/>
            <person name="Goker M."/>
            <person name="Nolan M."/>
            <person name="Lucas S."/>
            <person name="Hammon N."/>
            <person name="Deshpande S."/>
            <person name="Cheng J.F."/>
            <person name="Tapia R."/>
            <person name="Han C."/>
            <person name="Goodwin L."/>
            <person name="Pitluck S."/>
            <person name="Huntemann M."/>
            <person name="Liolios K."/>
            <person name="Ivanova N."/>
            <person name="Pagani I."/>
            <person name="Mavromatis K."/>
            <person name="Ovchinikova G."/>
            <person name="Pati A."/>
            <person name="Chen A."/>
            <person name="Palaniappan K."/>
            <person name="Land M."/>
            <person name="Hauser L."/>
            <person name="Brambilla E.M."/>
            <person name="Huber H."/>
            <person name="Yasawong M."/>
            <person name="Rohde M."/>
            <person name="Spring S."/>
            <person name="Abt B."/>
            <person name="Sikorski J."/>
            <person name="Wirth R."/>
            <person name="Detter J.C."/>
            <person name="Woyke T."/>
            <person name="Bristow J."/>
            <person name="Eisen J.A."/>
            <person name="Markowitz V."/>
            <person name="Hugenholtz P."/>
            <person name="Kyrpides N.C."/>
            <person name="Klenk H.P."/>
            <person name="Lapidus A."/>
        </authorList>
    </citation>
    <scope>NUCLEOTIDE SEQUENCE [LARGE SCALE GENOMIC DNA]</scope>
    <source>
        <strain evidence="6">DSM 11204 / 1A</strain>
    </source>
</reference>
<evidence type="ECO:0000256" key="1">
    <source>
        <dbReference type="ARBA" id="ARBA00022679"/>
    </source>
</evidence>
<dbReference type="Gene3D" id="3.60.20.10">
    <property type="entry name" value="Glutamine Phosphoribosylpyrophosphate, subunit 1, domain 1"/>
    <property type="match status" value="1"/>
</dbReference>
<dbReference type="PROSITE" id="PS51278">
    <property type="entry name" value="GATASE_TYPE_2"/>
    <property type="match status" value="1"/>
</dbReference>
<evidence type="ECO:0000259" key="3">
    <source>
        <dbReference type="PROSITE" id="PS51278"/>
    </source>
</evidence>
<dbReference type="EMBL" id="CP002838">
    <property type="protein sequence ID" value="AEM39301.1"/>
    <property type="molecule type" value="Genomic_DNA"/>
</dbReference>